<dbReference type="Gene3D" id="3.90.180.10">
    <property type="entry name" value="Medium-chain alcohol dehydrogenases, catalytic domain"/>
    <property type="match status" value="1"/>
</dbReference>
<proteinExistence type="predicted"/>
<organism evidence="11">
    <name type="scientific">Sorangium cellulosum</name>
    <name type="common">Polyangium cellulosum</name>
    <dbReference type="NCBI Taxonomy" id="56"/>
    <lineage>
        <taxon>Bacteria</taxon>
        <taxon>Pseudomonadati</taxon>
        <taxon>Myxococcota</taxon>
        <taxon>Polyangia</taxon>
        <taxon>Polyangiales</taxon>
        <taxon>Polyangiaceae</taxon>
        <taxon>Sorangium</taxon>
    </lineage>
</organism>
<dbReference type="InterPro" id="IPR016035">
    <property type="entry name" value="Acyl_Trfase/lysoPLipase"/>
</dbReference>
<dbReference type="SUPFAM" id="SSF55048">
    <property type="entry name" value="Probable ACP-binding domain of malonyl-CoA ACP transacylase"/>
    <property type="match status" value="2"/>
</dbReference>
<dbReference type="SUPFAM" id="SSF53901">
    <property type="entry name" value="Thiolase-like"/>
    <property type="match status" value="2"/>
</dbReference>
<dbReference type="Gene3D" id="3.40.50.11460">
    <property type="match status" value="1"/>
</dbReference>
<dbReference type="InterPro" id="IPR018201">
    <property type="entry name" value="Ketoacyl_synth_AS"/>
</dbReference>
<dbReference type="InterPro" id="IPR036291">
    <property type="entry name" value="NAD(P)-bd_dom_sf"/>
</dbReference>
<keyword evidence="3" id="KW-0808">Transferase</keyword>
<dbReference type="PROSITE" id="PS00606">
    <property type="entry name" value="KS3_1"/>
    <property type="match status" value="2"/>
</dbReference>
<dbReference type="InterPro" id="IPR049551">
    <property type="entry name" value="PKS_DH_C"/>
</dbReference>
<dbReference type="SMART" id="SM00825">
    <property type="entry name" value="PKS_KS"/>
    <property type="match status" value="2"/>
</dbReference>
<dbReference type="SMART" id="SM00829">
    <property type="entry name" value="PKS_ER"/>
    <property type="match status" value="1"/>
</dbReference>
<evidence type="ECO:0000256" key="4">
    <source>
        <dbReference type="ARBA" id="ARBA00023268"/>
    </source>
</evidence>
<evidence type="ECO:0000259" key="9">
    <source>
        <dbReference type="PROSITE" id="PS52004"/>
    </source>
</evidence>
<dbReference type="GO" id="GO:0006633">
    <property type="term" value="P:fatty acid biosynthetic process"/>
    <property type="evidence" value="ECO:0007669"/>
    <property type="project" value="InterPro"/>
</dbReference>
<dbReference type="SMART" id="SM00823">
    <property type="entry name" value="PKS_PP"/>
    <property type="match status" value="2"/>
</dbReference>
<dbReference type="SMART" id="SM01294">
    <property type="entry name" value="PKS_PP_betabranch"/>
    <property type="match status" value="1"/>
</dbReference>
<keyword evidence="4" id="KW-0511">Multifunctional enzyme</keyword>
<feature type="active site" description="Proton acceptor; for dehydratase activity" evidence="6">
    <location>
        <position position="2458"/>
    </location>
</feature>
<dbReference type="FunFam" id="3.40.47.10:FF:000019">
    <property type="entry name" value="Polyketide synthase type I"/>
    <property type="match status" value="2"/>
</dbReference>
<dbReference type="SUPFAM" id="SSF47336">
    <property type="entry name" value="ACP-like"/>
    <property type="match status" value="2"/>
</dbReference>
<dbReference type="GO" id="GO:0016491">
    <property type="term" value="F:oxidoreductase activity"/>
    <property type="evidence" value="ECO:0007669"/>
    <property type="project" value="InterPro"/>
</dbReference>
<accession>A1YBQ3</accession>
<dbReference type="InterPro" id="IPR002364">
    <property type="entry name" value="Quin_OxRdtase/zeta-crystal_CS"/>
</dbReference>
<dbReference type="Gene3D" id="3.40.50.720">
    <property type="entry name" value="NAD(P)-binding Rossmann-like Domain"/>
    <property type="match status" value="2"/>
</dbReference>
<dbReference type="RefSeq" id="WP_433930449.1">
    <property type="nucleotide sequence ID" value="NZ_CP162580.1"/>
</dbReference>
<dbReference type="InterPro" id="IPR013968">
    <property type="entry name" value="PKS_KR"/>
</dbReference>
<comment type="function">
    <text evidence="5">Involved in production of the polyketide antibiotic thailandamide.</text>
</comment>
<evidence type="ECO:0000256" key="3">
    <source>
        <dbReference type="ARBA" id="ARBA00022679"/>
    </source>
</evidence>
<dbReference type="SUPFAM" id="SSF50129">
    <property type="entry name" value="GroES-like"/>
    <property type="match status" value="1"/>
</dbReference>
<dbReference type="EMBL" id="DQ897667">
    <property type="protein sequence ID" value="ABK32256.1"/>
    <property type="molecule type" value="Genomic_DNA"/>
</dbReference>
<feature type="active site" description="Proton donor; for dehydratase activity" evidence="6">
    <location>
        <position position="2622"/>
    </location>
</feature>
<evidence type="ECO:0000259" key="10">
    <source>
        <dbReference type="PROSITE" id="PS52019"/>
    </source>
</evidence>
<dbReference type="InterPro" id="IPR049900">
    <property type="entry name" value="PKS_mFAS_DH"/>
</dbReference>
<dbReference type="InterPro" id="IPR001227">
    <property type="entry name" value="Ac_transferase_dom_sf"/>
</dbReference>
<dbReference type="SUPFAM" id="SSF52151">
    <property type="entry name" value="FabD/lysophospholipase-like"/>
    <property type="match status" value="2"/>
</dbReference>
<dbReference type="InterPro" id="IPR006162">
    <property type="entry name" value="Ppantetheine_attach_site"/>
</dbReference>
<dbReference type="Gene3D" id="3.10.129.110">
    <property type="entry name" value="Polyketide synthase dehydratase"/>
    <property type="match status" value="1"/>
</dbReference>
<name>A1YBQ3_SORCE</name>
<dbReference type="InterPro" id="IPR009081">
    <property type="entry name" value="PP-bd_ACP"/>
</dbReference>
<dbReference type="InterPro" id="IPR055123">
    <property type="entry name" value="SpnB-like_Rossmann"/>
</dbReference>
<feature type="domain" description="PKS/mFAS DH" evidence="10">
    <location>
        <begin position="2426"/>
        <end position="2708"/>
    </location>
</feature>
<dbReference type="PROSITE" id="PS00012">
    <property type="entry name" value="PHOSPHOPANTETHEINE"/>
    <property type="match status" value="1"/>
</dbReference>
<dbReference type="Gene3D" id="3.30.70.3290">
    <property type="match status" value="2"/>
</dbReference>
<evidence type="ECO:0000256" key="5">
    <source>
        <dbReference type="ARBA" id="ARBA00054155"/>
    </source>
</evidence>
<dbReference type="Pfam" id="PF08659">
    <property type="entry name" value="KR"/>
    <property type="match status" value="2"/>
</dbReference>
<sequence>MDRSDKLRAYLEKTTASLVEAKSRIRELEARSREPIAIVAMACRFPGGVDSPEKLWALLDEERDVITEVPPSRWDLERFYDPDPDAAGKTYSRWGGFVGDLDRFDAAFFGISPREARSIDPQERWLLETTWEALERAGVRADTLEGTLGGVYIGLSGSEYQAEAFHDAERIDAYSLTGASPSTTVGRLAYWLGLRGPAVAVDTACSSSLVAVHLACQALRNGECDFALAGGVNALLAPESYVAFCRLRALSPTGRCRTFSANADGYVRAEGCGVLLLKRLSDAQRDGDRVLAVIRGNAINQDGRSQGLTAPNGLAQEDVIRRALSQAAVEPTTVDVVECHGTGTALGDPIEVQALGAVYGHGRPGDRPLVIGSVKTNLGHTEAAAGMAGLIKAVLSLQHAQVPRSLHFAAPSDYIPWDTLPVRVAAQRVAWERREHPRRAGVSSFGISGTNAHVILEEAPASEAPATAPVAAPVAAPLPATLPLLVSGRDEAALRAQAGQWAAWLAAHPEAPWADVVHTAAARRTHLEARAAVAAGSAADAAAALEALAAGHPHRAVSLGEARARGEVVFVYPGQGSQWPAMGRALLAESEVFAAAVAACDAALRPLTGWSVLSVLRGEQGEAVPPADRVDVVQPALFAMAVGLSAVWRAWGIEPSAVVGHSQGEVAAAYVAGALTLEDAARVVALRSQLVRRIAGGGAMAVIERPVGEVEQRLSRFGGQLSVAAVNTPGSTVVSGDAAAVDRLLAELEAERVFARRIKVDYASHSAHVDAILPELEATLASVEPRACTIPLYSTVTGEVLAGPELGGGYWCRNLREPVRLDRALSRLLADGHGVFVEVSAHPVLAMPLSAASAERGGVVVGSLQRDDGGLGRLASMLGALHVQGHAVNWQRVLAPYGGALVDLPTYAFQRQRHWLEAPRYAAEDTDGAARRDPLYRVTWIEAALEEAPWAAERHVVLGADGALASGLGALALAGLPELLEALENGAAAPERLVLDLTEGRPGAVAESVHATTRSALALVQAWLAAPRLSGTELVVVTREAVAAGPDEGVAALGPAAVWGLLRTVRVEHPERAVRSVDLGREPPDVAVLRRALGTAAEPELALRAGGARAPRLRAVNAGADARAPAAALDPQGTVWITGGTGELGRQVARHLVAAHGVRHLLLTSRRGAAAPDAEALVEQLRADGAETVEVVACDVTDGAALSAAVQVAAAKRPLTAVVHTAGVLADGVLTALTAEQLTRALAPKVDGACHVYAAAQDQPLAAFVLFSSIVGTLGNAGQANYGAANAFLDAFAAQLRARGVPATSLAWGFWEQAGLGMTAHLGAADLARLGRQGLVPLSVAQGLRLLDRALAHPEATLVPAALDLSALQRAASDAGRVPPLLRGLVRASPGRPTATATPEAGPAAASALRARLSALPEAERAGALLELVRAEVAVVLRLAGPAQVPADKPLKELGLDSLTAVELKNRLGARAETVLPTTLAFDHPTPRAIADLLLQRAFSELAGATRAQAPRARGAHDEPIAIVSMACRLPGGVDTPAALWDLLSEGRDAIGPFPEGRGWDVAGLYDPDPDAPGKSITTQGGFLYDADRFDPTFFGISPREAERMDPQQRLLLECAWEALERAGLAPHALEASATGVFFGLAHGDYGGRLLQQLESFDGHVLTGNFLSVGSGRIAYTLGLRGPAVTVDTACSSSLVAVHLACMSLRAGECDLALAGGATVMATPMIFVEFSRQRGTALDGRCKAFGAGADGAGWSEGCGILALKRLSDARRDGDRVLAVIRSSAVNQDGRSQGLTAPNGPAQQDVIRQALAAAGLTPADIDAVEAHGTGTRLGDPIEAQALLATYGTAHTAERPLWLGSLKSNLGHTQVAAGVSGLMKLVLAMQHAELPRTLHADPPSPHVDWSQGHVKLLNEPAPWPRTDRPRRAAVSSFGISGTNAHVIVEEAPEPAPAADAKAVEALPILPLLVSGADEAALRAQVRRLVEHLRSHPDQRLLDVAASLATTRTHLATRLALPVSAGAPRDAWMDELEAFARGGAAPTQASQTPVESSTGKVAVLFTGQGSQRAGMGRALYATHPVFRAALDAACAELDRHLDRPLMSVLFADAGSEAAALLDQTAWAQPALFALEVALYRQWDAWGLRPELLLGHSIGELAAAHIAGVLDLADASALVAARGRLMQALPLGGAMASVEATEDELRPLLDQHTGRLSLAALNTPRQSVVSGDEPAVDQVCAHFTALGRRAKRLVVSHAFHSAHMEPMLDAFARVARGLTFHPPRLPIVSSVTGARASADELTSPDYWVRQVREPVRFVDGMRALHAAGAATFVECGPHGVLSAAGAECLAPDGARDAGFVPSLRNERDEALALVHAACAVHVRGHALDWLRFFDATGARRVELPTYAFQRQRYWLQAPRPRPSLEGVGLTAANHPWLGAAVRLADRDGYVLSGRLSTSDHPWVLDHVVLGTALLPGTGFVELAWAAAEAVGLSGVSELAIEAPLALPARGAVALQVAIEAPDPAGRRGIAIYSRPDGAADAPWTAHARGVLGAAASDRDAAWAQGAWPPPGAVPVDVTQWLEIVDAWVGPAFRGVVALWRVGRTIYADVALPDGVAGTAQDFGLHPALLDVALRAFLRAELSADPSPREGTVVPFAWSDVALEARGTAALRVRAEVEAGGDGDAITASIQLADGQGRPVARVGALQMRWTTAERVRAAAAAGAAERDLYRVAWTDVALDDTAFVPEEHVVVGGDGALAAALGARAVAGLPELLASLPDGAAAPRRLVVDLTADAAGAVVDAVHAAARDALSLVQGWLAAPQLAATELVVVTRGAVAVAPDEGVAALGPAAVWGLLRATRVEHADRTVRMLDLGPGAPDMALLRRALTAAEEPELALRAGGARAPRLDAAGETDGELAPPDGARSLRLSIRTKGSFDALHLADAPDALRPLGPGQVRLAVRATGLNFRDVLNVLGTYRGEAGPLGLEGAGVVLDVGEGVTALRPGDRVMGILHAGMATHAVVDARLLTHIPRGLSFVEAATIPAAFLTALYGLRDLGALKAGQRVLVHAAAGGVGMAAVQLARLWGAEVFATASEGKWPALRGMGIDQAHIASSRTLHFRKAFLDATRGQGVDVVLDALAGEFVDASLDLLPRGGRFVEMGKSDVRDPERVAKDHPGVRYTAFDLLDAGPDHIQAMLRELVPLFEEGVLAPLPFAVHDLRRAPHAFRSMANARHVGKLVLVPPAALDPDGTALITGGTGELGRQIARHLVAAHGVRHLVLTSRRGMDAPDAAALVGSLRAAGAATVEVAACDVTDRDALAAVVQAIPAARPLTAIVHTAAVLDDGIVAGLSAEQLARVLRPKVDGAWRLYEATRDAPLAAFMLFSSVAGTLGSSGQANYAAANAFLDGLAAELRTRGVPAMSLAWGFWEQGGIGMTAHLGAADLARLKRQGIAPMTVAHGLRLLDRALERPDAALVPASLDVAVIQRAASDHRQVPPMLRGLVRVAPRQAAGAANGRSHEASTLRQQLAALPEPERQRALLDLVRTEAAAVLVLRGPDAVPADKPLRELGLDSLTAVELRNRLRTRAQTDLPSTLAFDYPTPKAVAVYLAQELDVHDVMTEMRGPSLRSDDEIKSAIASIRISTLRQAGLLDSLLRLAASEAVSTSSDTTPETDELTLQHVGDDELARLVFDLAGGAQ</sequence>
<dbReference type="SMART" id="SM00826">
    <property type="entry name" value="PKS_DH"/>
    <property type="match status" value="1"/>
</dbReference>
<dbReference type="InterPro" id="IPR042104">
    <property type="entry name" value="PKS_dehydratase_sf"/>
</dbReference>
<dbReference type="Pfam" id="PF00550">
    <property type="entry name" value="PP-binding"/>
    <property type="match status" value="2"/>
</dbReference>
<dbReference type="Pfam" id="PF00698">
    <property type="entry name" value="Acyl_transf_1"/>
    <property type="match status" value="2"/>
</dbReference>
<dbReference type="PANTHER" id="PTHR43775:SF51">
    <property type="entry name" value="INACTIVE PHENOLPHTHIOCEROL SYNTHESIS POLYKETIDE SYNTHASE TYPE I PKS1-RELATED"/>
    <property type="match status" value="1"/>
</dbReference>
<dbReference type="InterPro" id="IPR016036">
    <property type="entry name" value="Malonyl_transacylase_ACP-bd"/>
</dbReference>
<dbReference type="SMART" id="SM00822">
    <property type="entry name" value="PKS_KR"/>
    <property type="match status" value="2"/>
</dbReference>
<dbReference type="CDD" id="cd08956">
    <property type="entry name" value="KR_3_FAS_SDR_x"/>
    <property type="match status" value="2"/>
</dbReference>
<evidence type="ECO:0000256" key="1">
    <source>
        <dbReference type="ARBA" id="ARBA00022450"/>
    </source>
</evidence>
<evidence type="ECO:0000259" key="8">
    <source>
        <dbReference type="PROSITE" id="PS50075"/>
    </source>
</evidence>
<dbReference type="CDD" id="cd00833">
    <property type="entry name" value="PKS"/>
    <property type="match status" value="2"/>
</dbReference>
<reference evidence="11" key="1">
    <citation type="journal article" date="2006" name="Chem. Biol.">
        <title>Analysis of the ambruticin and jerangolid gene clusters of Sorangium cellulosum reveals unusual mechanisms of polyketide biosynthesis.</title>
        <authorList>
            <person name="Julien B."/>
            <person name="Tian Z.Q."/>
            <person name="Reid R."/>
            <person name="Reeves C.D."/>
        </authorList>
    </citation>
    <scope>NUCLEOTIDE SEQUENCE</scope>
    <source>
        <strain evidence="11">So ce10</strain>
    </source>
</reference>
<dbReference type="Gene3D" id="3.40.47.10">
    <property type="match status" value="2"/>
</dbReference>
<dbReference type="Pfam" id="PF02801">
    <property type="entry name" value="Ketoacyl-synt_C"/>
    <property type="match status" value="2"/>
</dbReference>
<dbReference type="FunFam" id="3.90.180.10:FF:000032">
    <property type="entry name" value="Probable polyketide synthase pks1"/>
    <property type="match status" value="1"/>
</dbReference>
<dbReference type="PROSITE" id="PS50075">
    <property type="entry name" value="CARRIER"/>
    <property type="match status" value="2"/>
</dbReference>
<dbReference type="Pfam" id="PF08240">
    <property type="entry name" value="ADH_N"/>
    <property type="match status" value="1"/>
</dbReference>
<dbReference type="PROSITE" id="PS52019">
    <property type="entry name" value="PKS_MFAS_DH"/>
    <property type="match status" value="1"/>
</dbReference>
<dbReference type="Gene3D" id="3.40.366.10">
    <property type="entry name" value="Malonyl-Coenzyme A Acyl Carrier Protein, domain 2"/>
    <property type="match status" value="2"/>
</dbReference>
<dbReference type="Pfam" id="PF21089">
    <property type="entry name" value="PKS_DH_N"/>
    <property type="match status" value="1"/>
</dbReference>
<dbReference type="PANTHER" id="PTHR43775">
    <property type="entry name" value="FATTY ACID SYNTHASE"/>
    <property type="match status" value="1"/>
</dbReference>
<evidence type="ECO:0000256" key="2">
    <source>
        <dbReference type="ARBA" id="ARBA00022553"/>
    </source>
</evidence>
<dbReference type="Gene3D" id="1.10.1200.10">
    <property type="entry name" value="ACP-like"/>
    <property type="match status" value="2"/>
</dbReference>
<dbReference type="InterPro" id="IPR020807">
    <property type="entry name" value="PKS_DH"/>
</dbReference>
<dbReference type="InterPro" id="IPR014031">
    <property type="entry name" value="Ketoacyl_synth_C"/>
</dbReference>
<dbReference type="FunFam" id="3.40.366.10:FF:000002">
    <property type="entry name" value="Probable polyketide synthase 2"/>
    <property type="match status" value="2"/>
</dbReference>
<feature type="region of interest" description="C-terminal hotdog fold" evidence="6">
    <location>
        <begin position="2564"/>
        <end position="2708"/>
    </location>
</feature>
<dbReference type="Pfam" id="PF14765">
    <property type="entry name" value="PS-DH"/>
    <property type="match status" value="1"/>
</dbReference>
<dbReference type="InterPro" id="IPR014043">
    <property type="entry name" value="Acyl_transferase_dom"/>
</dbReference>
<dbReference type="Pfam" id="PF22953">
    <property type="entry name" value="SpnB_Rossmann"/>
    <property type="match status" value="2"/>
</dbReference>
<dbReference type="CDD" id="cd05195">
    <property type="entry name" value="enoyl_red"/>
    <property type="match status" value="1"/>
</dbReference>
<dbReference type="FunFam" id="3.40.50.720:FF:000209">
    <property type="entry name" value="Polyketide synthase Pks12"/>
    <property type="match status" value="1"/>
</dbReference>
<dbReference type="Pfam" id="PF13602">
    <property type="entry name" value="ADH_zinc_N_2"/>
    <property type="match status" value="1"/>
</dbReference>
<dbReference type="SUPFAM" id="SSF51735">
    <property type="entry name" value="NAD(P)-binding Rossmann-fold domains"/>
    <property type="match status" value="5"/>
</dbReference>
<gene>
    <name evidence="11" type="primary">ambB</name>
</gene>
<feature type="domain" description="Ketosynthase family 3 (KS3)" evidence="9">
    <location>
        <begin position="33"/>
        <end position="458"/>
    </location>
</feature>
<feature type="domain" description="Carrier" evidence="8">
    <location>
        <begin position="1423"/>
        <end position="1498"/>
    </location>
</feature>
<dbReference type="InterPro" id="IPR032821">
    <property type="entry name" value="PKS_assoc"/>
</dbReference>
<feature type="domain" description="Carrier" evidence="8">
    <location>
        <begin position="3529"/>
        <end position="3604"/>
    </location>
</feature>
<dbReference type="PROSITE" id="PS01162">
    <property type="entry name" value="QOR_ZETA_CRYSTAL"/>
    <property type="match status" value="1"/>
</dbReference>
<keyword evidence="1" id="KW-0596">Phosphopantetheine</keyword>
<dbReference type="SMART" id="SM00827">
    <property type="entry name" value="PKS_AT"/>
    <property type="match status" value="2"/>
</dbReference>
<feature type="domain" description="Ketosynthase family 3 (KS3)" evidence="9">
    <location>
        <begin position="1518"/>
        <end position="1944"/>
    </location>
</feature>
<dbReference type="InterPro" id="IPR011032">
    <property type="entry name" value="GroES-like_sf"/>
</dbReference>
<dbReference type="InterPro" id="IPR020843">
    <property type="entry name" value="ER"/>
</dbReference>
<dbReference type="InterPro" id="IPR050091">
    <property type="entry name" value="PKS_NRPS_Biosynth_Enz"/>
</dbReference>
<dbReference type="InterPro" id="IPR014030">
    <property type="entry name" value="Ketoacyl_synth_N"/>
</dbReference>
<dbReference type="InterPro" id="IPR057326">
    <property type="entry name" value="KR_dom"/>
</dbReference>
<evidence type="ECO:0000256" key="6">
    <source>
        <dbReference type="PROSITE-ProRule" id="PRU01363"/>
    </source>
</evidence>
<dbReference type="GO" id="GO:0004315">
    <property type="term" value="F:3-oxoacyl-[acyl-carrier-protein] synthase activity"/>
    <property type="evidence" value="ECO:0007669"/>
    <property type="project" value="InterPro"/>
</dbReference>
<dbReference type="GO" id="GO:0031177">
    <property type="term" value="F:phosphopantetheine binding"/>
    <property type="evidence" value="ECO:0007669"/>
    <property type="project" value="InterPro"/>
</dbReference>
<dbReference type="GO" id="GO:0004312">
    <property type="term" value="F:fatty acid synthase activity"/>
    <property type="evidence" value="ECO:0007669"/>
    <property type="project" value="TreeGrafter"/>
</dbReference>
<feature type="compositionally biased region" description="Low complexity" evidence="7">
    <location>
        <begin position="1390"/>
        <end position="1403"/>
    </location>
</feature>
<feature type="region of interest" description="Disordered" evidence="7">
    <location>
        <begin position="1384"/>
        <end position="1403"/>
    </location>
</feature>
<feature type="region of interest" description="N-terminal hotdog fold" evidence="6">
    <location>
        <begin position="2426"/>
        <end position="2550"/>
    </location>
</feature>
<evidence type="ECO:0000256" key="7">
    <source>
        <dbReference type="SAM" id="MobiDB-lite"/>
    </source>
</evidence>
<dbReference type="InterPro" id="IPR036736">
    <property type="entry name" value="ACP-like_sf"/>
</dbReference>
<dbReference type="InterPro" id="IPR013154">
    <property type="entry name" value="ADH-like_N"/>
</dbReference>
<dbReference type="InterPro" id="IPR020841">
    <property type="entry name" value="PKS_Beta-ketoAc_synthase_dom"/>
</dbReference>
<dbReference type="InterPro" id="IPR049552">
    <property type="entry name" value="PKS_DH_N"/>
</dbReference>
<evidence type="ECO:0000313" key="11">
    <source>
        <dbReference type="EMBL" id="ABK32256.1"/>
    </source>
</evidence>
<dbReference type="GO" id="GO:0008270">
    <property type="term" value="F:zinc ion binding"/>
    <property type="evidence" value="ECO:0007669"/>
    <property type="project" value="InterPro"/>
</dbReference>
<keyword evidence="2" id="KW-0597">Phosphoprotein</keyword>
<dbReference type="Pfam" id="PF00109">
    <property type="entry name" value="ketoacyl-synt"/>
    <property type="match status" value="2"/>
</dbReference>
<dbReference type="FunFam" id="1.10.1200.10:FF:000007">
    <property type="entry name" value="Probable polyketide synthase pks17"/>
    <property type="match status" value="1"/>
</dbReference>
<dbReference type="InterPro" id="IPR020806">
    <property type="entry name" value="PKS_PP-bd"/>
</dbReference>
<protein>
    <submittedName>
        <fullName evidence="11">AmbB</fullName>
    </submittedName>
</protein>
<dbReference type="PROSITE" id="PS52004">
    <property type="entry name" value="KS3_2"/>
    <property type="match status" value="2"/>
</dbReference>
<dbReference type="Pfam" id="PF16197">
    <property type="entry name" value="KAsynt_C_assoc"/>
    <property type="match status" value="2"/>
</dbReference>
<dbReference type="InterPro" id="IPR016039">
    <property type="entry name" value="Thiolase-like"/>
</dbReference>